<dbReference type="Proteomes" id="UP001444071">
    <property type="component" value="Unassembled WGS sequence"/>
</dbReference>
<evidence type="ECO:0000313" key="2">
    <source>
        <dbReference type="Proteomes" id="UP001444071"/>
    </source>
</evidence>
<protein>
    <submittedName>
        <fullName evidence="1">Uncharacterized protein</fullName>
    </submittedName>
</protein>
<gene>
    <name evidence="1" type="ORF">XENORESO_012956</name>
</gene>
<proteinExistence type="predicted"/>
<keyword evidence="2" id="KW-1185">Reference proteome</keyword>
<comment type="caution">
    <text evidence="1">The sequence shown here is derived from an EMBL/GenBank/DDBJ whole genome shotgun (WGS) entry which is preliminary data.</text>
</comment>
<accession>A0ABV0WB01</accession>
<name>A0ABV0WB01_9TELE</name>
<dbReference type="EMBL" id="JAHRIM010040444">
    <property type="protein sequence ID" value="MEQ2266625.1"/>
    <property type="molecule type" value="Genomic_DNA"/>
</dbReference>
<reference evidence="1 2" key="1">
    <citation type="submission" date="2021-06" db="EMBL/GenBank/DDBJ databases">
        <authorList>
            <person name="Palmer J.M."/>
        </authorList>
    </citation>
    <scope>NUCLEOTIDE SEQUENCE [LARGE SCALE GENOMIC DNA]</scope>
    <source>
        <strain evidence="1 2">XR_2019</strain>
        <tissue evidence="1">Muscle</tissue>
    </source>
</reference>
<evidence type="ECO:0000313" key="1">
    <source>
        <dbReference type="EMBL" id="MEQ2266625.1"/>
    </source>
</evidence>
<sequence length="129" mass="14848">MGIGHLSLGYSMTACWTWWHWWDHFLGHCQHTEGEDITDIRGIPPVQLPSSVFQNYGEVEEDDPYRYYQPNYPAPQPVSPDDPALAQEDIELRSPGVYRGTRSIKVEEEQVGLKRRIKRGVKNLPGLIK</sequence>
<organism evidence="1 2">
    <name type="scientific">Xenotaenia resolanae</name>
    <dbReference type="NCBI Taxonomy" id="208358"/>
    <lineage>
        <taxon>Eukaryota</taxon>
        <taxon>Metazoa</taxon>
        <taxon>Chordata</taxon>
        <taxon>Craniata</taxon>
        <taxon>Vertebrata</taxon>
        <taxon>Euteleostomi</taxon>
        <taxon>Actinopterygii</taxon>
        <taxon>Neopterygii</taxon>
        <taxon>Teleostei</taxon>
        <taxon>Neoteleostei</taxon>
        <taxon>Acanthomorphata</taxon>
        <taxon>Ovalentaria</taxon>
        <taxon>Atherinomorphae</taxon>
        <taxon>Cyprinodontiformes</taxon>
        <taxon>Goodeidae</taxon>
        <taxon>Xenotaenia</taxon>
    </lineage>
</organism>